<evidence type="ECO:0000313" key="2">
    <source>
        <dbReference type="EMBL" id="KAG7370097.1"/>
    </source>
</evidence>
<comment type="caution">
    <text evidence="2">The sequence shown here is derived from an EMBL/GenBank/DDBJ whole genome shotgun (WGS) entry which is preliminary data.</text>
</comment>
<gene>
    <name evidence="2" type="ORF">IV203_027843</name>
</gene>
<dbReference type="AlphaFoldDB" id="A0A9K3LXF6"/>
<name>A0A9K3LXF6_9STRA</name>
<feature type="transmembrane region" description="Helical" evidence="1">
    <location>
        <begin position="155"/>
        <end position="175"/>
    </location>
</feature>
<keyword evidence="1" id="KW-1133">Transmembrane helix</keyword>
<keyword evidence="3" id="KW-1185">Reference proteome</keyword>
<protein>
    <submittedName>
        <fullName evidence="2">Uncharacterized protein</fullName>
    </submittedName>
</protein>
<feature type="transmembrane region" description="Helical" evidence="1">
    <location>
        <begin position="298"/>
        <end position="317"/>
    </location>
</feature>
<evidence type="ECO:0000313" key="3">
    <source>
        <dbReference type="Proteomes" id="UP000693970"/>
    </source>
</evidence>
<keyword evidence="1" id="KW-0472">Membrane</keyword>
<feature type="transmembrane region" description="Helical" evidence="1">
    <location>
        <begin position="219"/>
        <end position="239"/>
    </location>
</feature>
<organism evidence="2 3">
    <name type="scientific">Nitzschia inconspicua</name>
    <dbReference type="NCBI Taxonomy" id="303405"/>
    <lineage>
        <taxon>Eukaryota</taxon>
        <taxon>Sar</taxon>
        <taxon>Stramenopiles</taxon>
        <taxon>Ochrophyta</taxon>
        <taxon>Bacillariophyta</taxon>
        <taxon>Bacillariophyceae</taxon>
        <taxon>Bacillariophycidae</taxon>
        <taxon>Bacillariales</taxon>
        <taxon>Bacillariaceae</taxon>
        <taxon>Nitzschia</taxon>
    </lineage>
</organism>
<feature type="transmembrane region" description="Helical" evidence="1">
    <location>
        <begin position="114"/>
        <end position="135"/>
    </location>
</feature>
<evidence type="ECO:0000256" key="1">
    <source>
        <dbReference type="SAM" id="Phobius"/>
    </source>
</evidence>
<reference evidence="2" key="1">
    <citation type="journal article" date="2021" name="Sci. Rep.">
        <title>Diploid genomic architecture of Nitzschia inconspicua, an elite biomass production diatom.</title>
        <authorList>
            <person name="Oliver A."/>
            <person name="Podell S."/>
            <person name="Pinowska A."/>
            <person name="Traller J.C."/>
            <person name="Smith S.R."/>
            <person name="McClure R."/>
            <person name="Beliaev A."/>
            <person name="Bohutskyi P."/>
            <person name="Hill E.A."/>
            <person name="Rabines A."/>
            <person name="Zheng H."/>
            <person name="Allen L.Z."/>
            <person name="Kuo A."/>
            <person name="Grigoriev I.V."/>
            <person name="Allen A.E."/>
            <person name="Hazlebeck D."/>
            <person name="Allen E.E."/>
        </authorList>
    </citation>
    <scope>NUCLEOTIDE SEQUENCE</scope>
    <source>
        <strain evidence="2">Hildebrandi</strain>
    </source>
</reference>
<dbReference type="EMBL" id="JAGRRH010000005">
    <property type="protein sequence ID" value="KAG7370097.1"/>
    <property type="molecule type" value="Genomic_DNA"/>
</dbReference>
<dbReference type="Proteomes" id="UP000693970">
    <property type="component" value="Unassembled WGS sequence"/>
</dbReference>
<feature type="transmembrane region" description="Helical" evidence="1">
    <location>
        <begin position="260"/>
        <end position="278"/>
    </location>
</feature>
<feature type="transmembrane region" description="Helical" evidence="1">
    <location>
        <begin position="187"/>
        <end position="213"/>
    </location>
</feature>
<accession>A0A9K3LXF6</accession>
<sequence length="375" mass="42123">MMQRRSTSVPESKAKGYSTRAYEKSGAITGPSETHLSFDMNLRLYPHDNLAISTTTATEDSCCNIDASMASSHDDHSNDKRHLACEFTSSTPEVLTLLHGIHDYHVTFHQRTNMMLYMIIITTYIGVVLTLLVANNQSQDYIEKHYFLPFHFFEFFGALVFAITEAFLILGGLGQASGNQGGRANQLAVLLTIFNVITSAVACILFTLCPQLFEVPSHYIEYSSQVTITLVDYIFLVQLSGRWRRGKNDNIAPSWKKSSMSILLMSSLLIMSILKLFVYSELIPTSMGGERSSHYIEFTGELLNCILAFRFAAMQYCSMNQRLGRRRQQISPFPKLDLAQGRNEGVVLQYPLNEIHYGSINTSSTLEETSPLLTV</sequence>
<keyword evidence="1" id="KW-0812">Transmembrane</keyword>
<reference evidence="2" key="2">
    <citation type="submission" date="2021-04" db="EMBL/GenBank/DDBJ databases">
        <authorList>
            <person name="Podell S."/>
        </authorList>
    </citation>
    <scope>NUCLEOTIDE SEQUENCE</scope>
    <source>
        <strain evidence="2">Hildebrandi</strain>
    </source>
</reference>
<proteinExistence type="predicted"/>